<sequence>MTSQKIMSVALRHFARNGYEGASLADIATEVGIKKPSIYNHFKGKDDLFMAVYQDVAKRELHFVEAYLKPDRHVQLEQQLFGFLSGYKERYEKEEDTKFFLRMSFFPPVHLQQQSLKMSLFYIDQMADQAKVLFQSAKQEGLIHADVTIEQATGAYMAVLDSLVVEMLYGDHDHLMKRLEVTWHVFWRGVRNI</sequence>
<dbReference type="AlphaFoldDB" id="A0A167FDM2"/>
<evidence type="ECO:0000256" key="4">
    <source>
        <dbReference type="PROSITE-ProRule" id="PRU00335"/>
    </source>
</evidence>
<dbReference type="PANTHER" id="PTHR30055:SF238">
    <property type="entry name" value="MYCOFACTOCIN BIOSYNTHESIS TRANSCRIPTIONAL REGULATOR MFTR-RELATED"/>
    <property type="match status" value="1"/>
</dbReference>
<dbReference type="OrthoDB" id="509229at2"/>
<dbReference type="InterPro" id="IPR036271">
    <property type="entry name" value="Tet_transcr_reg_TetR-rel_C_sf"/>
</dbReference>
<reference evidence="6 7" key="1">
    <citation type="submission" date="2016-02" db="EMBL/GenBank/DDBJ databases">
        <title>Paenibacillus sp. LPB0068, isolated from Crassostrea gigas.</title>
        <authorList>
            <person name="Shin S.-K."/>
            <person name="Yi H."/>
        </authorList>
    </citation>
    <scope>NUCLEOTIDE SEQUENCE [LARGE SCALE GENOMIC DNA]</scope>
    <source>
        <strain evidence="6 7">LPB0068</strain>
    </source>
</reference>
<dbReference type="GO" id="GO:0003700">
    <property type="term" value="F:DNA-binding transcription factor activity"/>
    <property type="evidence" value="ECO:0007669"/>
    <property type="project" value="TreeGrafter"/>
</dbReference>
<dbReference type="PROSITE" id="PS50977">
    <property type="entry name" value="HTH_TETR_2"/>
    <property type="match status" value="1"/>
</dbReference>
<dbReference type="Gene3D" id="1.10.10.60">
    <property type="entry name" value="Homeodomain-like"/>
    <property type="match status" value="1"/>
</dbReference>
<keyword evidence="2 4" id="KW-0238">DNA-binding</keyword>
<dbReference type="KEGG" id="pcx:LPB68_00275"/>
<evidence type="ECO:0000313" key="6">
    <source>
        <dbReference type="EMBL" id="OAB76444.1"/>
    </source>
</evidence>
<dbReference type="PRINTS" id="PR00455">
    <property type="entry name" value="HTHTETR"/>
</dbReference>
<organism evidence="6 7">
    <name type="scientific">Paenibacillus crassostreae</name>
    <dbReference type="NCBI Taxonomy" id="1763538"/>
    <lineage>
        <taxon>Bacteria</taxon>
        <taxon>Bacillati</taxon>
        <taxon>Bacillota</taxon>
        <taxon>Bacilli</taxon>
        <taxon>Bacillales</taxon>
        <taxon>Paenibacillaceae</taxon>
        <taxon>Paenibacillus</taxon>
    </lineage>
</organism>
<keyword evidence="7" id="KW-1185">Reference proteome</keyword>
<evidence type="ECO:0000259" key="5">
    <source>
        <dbReference type="PROSITE" id="PS50977"/>
    </source>
</evidence>
<proteinExistence type="predicted"/>
<evidence type="ECO:0000256" key="3">
    <source>
        <dbReference type="ARBA" id="ARBA00023163"/>
    </source>
</evidence>
<dbReference type="STRING" id="1763538.LPB68_00275"/>
<dbReference type="InterPro" id="IPR001647">
    <property type="entry name" value="HTH_TetR"/>
</dbReference>
<evidence type="ECO:0000256" key="1">
    <source>
        <dbReference type="ARBA" id="ARBA00023015"/>
    </source>
</evidence>
<accession>A0A167FDM2</accession>
<evidence type="ECO:0000313" key="7">
    <source>
        <dbReference type="Proteomes" id="UP000077134"/>
    </source>
</evidence>
<name>A0A167FDM2_9BACL</name>
<dbReference type="Gene3D" id="1.10.357.10">
    <property type="entry name" value="Tetracycline Repressor, domain 2"/>
    <property type="match status" value="1"/>
</dbReference>
<dbReference type="SUPFAM" id="SSF46689">
    <property type="entry name" value="Homeodomain-like"/>
    <property type="match status" value="1"/>
</dbReference>
<protein>
    <submittedName>
        <fullName evidence="6">TetR family transcriptional regulator</fullName>
    </submittedName>
</protein>
<feature type="DNA-binding region" description="H-T-H motif" evidence="4">
    <location>
        <begin position="23"/>
        <end position="42"/>
    </location>
</feature>
<dbReference type="EMBL" id="LSFN01000005">
    <property type="protein sequence ID" value="OAB76444.1"/>
    <property type="molecule type" value="Genomic_DNA"/>
</dbReference>
<dbReference type="InterPro" id="IPR009057">
    <property type="entry name" value="Homeodomain-like_sf"/>
</dbReference>
<feature type="domain" description="HTH tetR-type" evidence="5">
    <location>
        <begin position="1"/>
        <end position="60"/>
    </location>
</feature>
<dbReference type="Pfam" id="PF00440">
    <property type="entry name" value="TetR_N"/>
    <property type="match status" value="1"/>
</dbReference>
<dbReference type="SUPFAM" id="SSF48498">
    <property type="entry name" value="Tetracyclin repressor-like, C-terminal domain"/>
    <property type="match status" value="1"/>
</dbReference>
<gene>
    <name evidence="6" type="ORF">PNBC_03255</name>
</gene>
<dbReference type="PANTHER" id="PTHR30055">
    <property type="entry name" value="HTH-TYPE TRANSCRIPTIONAL REGULATOR RUTR"/>
    <property type="match status" value="1"/>
</dbReference>
<keyword evidence="3" id="KW-0804">Transcription</keyword>
<dbReference type="RefSeq" id="WP_068655165.1">
    <property type="nucleotide sequence ID" value="NZ_CP017770.1"/>
</dbReference>
<comment type="caution">
    <text evidence="6">The sequence shown here is derived from an EMBL/GenBank/DDBJ whole genome shotgun (WGS) entry which is preliminary data.</text>
</comment>
<keyword evidence="1" id="KW-0805">Transcription regulation</keyword>
<dbReference type="InterPro" id="IPR050109">
    <property type="entry name" value="HTH-type_TetR-like_transc_reg"/>
</dbReference>
<dbReference type="GO" id="GO:0000976">
    <property type="term" value="F:transcription cis-regulatory region binding"/>
    <property type="evidence" value="ECO:0007669"/>
    <property type="project" value="TreeGrafter"/>
</dbReference>
<dbReference type="Proteomes" id="UP000077134">
    <property type="component" value="Unassembled WGS sequence"/>
</dbReference>
<evidence type="ECO:0000256" key="2">
    <source>
        <dbReference type="ARBA" id="ARBA00023125"/>
    </source>
</evidence>